<evidence type="ECO:0000313" key="1">
    <source>
        <dbReference type="EMBL" id="MPC66903.1"/>
    </source>
</evidence>
<comment type="caution">
    <text evidence="1">The sequence shown here is derived from an EMBL/GenBank/DDBJ whole genome shotgun (WGS) entry which is preliminary data.</text>
</comment>
<sequence length="70" mass="7956">MADRQGAVARRLKIYQPRRDLLATLYRFRPEPVLTVLPTHGTGSLNTYVVDSCSQLLHNTANEDNRNMLS</sequence>
<gene>
    <name evidence="1" type="ORF">E2C01_061058</name>
</gene>
<dbReference type="EMBL" id="VSRR010025485">
    <property type="protein sequence ID" value="MPC66903.1"/>
    <property type="molecule type" value="Genomic_DNA"/>
</dbReference>
<dbReference type="Proteomes" id="UP000324222">
    <property type="component" value="Unassembled WGS sequence"/>
</dbReference>
<proteinExistence type="predicted"/>
<organism evidence="1 2">
    <name type="scientific">Portunus trituberculatus</name>
    <name type="common">Swimming crab</name>
    <name type="synonym">Neptunus trituberculatus</name>
    <dbReference type="NCBI Taxonomy" id="210409"/>
    <lineage>
        <taxon>Eukaryota</taxon>
        <taxon>Metazoa</taxon>
        <taxon>Ecdysozoa</taxon>
        <taxon>Arthropoda</taxon>
        <taxon>Crustacea</taxon>
        <taxon>Multicrustacea</taxon>
        <taxon>Malacostraca</taxon>
        <taxon>Eumalacostraca</taxon>
        <taxon>Eucarida</taxon>
        <taxon>Decapoda</taxon>
        <taxon>Pleocyemata</taxon>
        <taxon>Brachyura</taxon>
        <taxon>Eubrachyura</taxon>
        <taxon>Portunoidea</taxon>
        <taxon>Portunidae</taxon>
        <taxon>Portuninae</taxon>
        <taxon>Portunus</taxon>
    </lineage>
</organism>
<accession>A0A5B7H9Q9</accession>
<reference evidence="1 2" key="1">
    <citation type="submission" date="2019-05" db="EMBL/GenBank/DDBJ databases">
        <title>Another draft genome of Portunus trituberculatus and its Hox gene families provides insights of decapod evolution.</title>
        <authorList>
            <person name="Jeong J.-H."/>
            <person name="Song I."/>
            <person name="Kim S."/>
            <person name="Choi T."/>
            <person name="Kim D."/>
            <person name="Ryu S."/>
            <person name="Kim W."/>
        </authorList>
    </citation>
    <scope>NUCLEOTIDE SEQUENCE [LARGE SCALE GENOMIC DNA]</scope>
    <source>
        <tissue evidence="1">Muscle</tissue>
    </source>
</reference>
<name>A0A5B7H9Q9_PORTR</name>
<evidence type="ECO:0000313" key="2">
    <source>
        <dbReference type="Proteomes" id="UP000324222"/>
    </source>
</evidence>
<dbReference type="AlphaFoldDB" id="A0A5B7H9Q9"/>
<protein>
    <submittedName>
        <fullName evidence="1">Uncharacterized protein</fullName>
    </submittedName>
</protein>
<keyword evidence="2" id="KW-1185">Reference proteome</keyword>